<evidence type="ECO:0000313" key="2">
    <source>
        <dbReference type="EMBL" id="NEJ69896.1"/>
    </source>
</evidence>
<dbReference type="InterPro" id="IPR042047">
    <property type="entry name" value="SleB_dom1"/>
</dbReference>
<sequence>MKQAFVVIVPDADSPCTLSEARVDADPIDVLTAGDLVYIEETIESEATTPSGWREAEYRPTPTALGSPGWLQTKFIGSPAVMAVPPVAIADFVRRCGRAEIAANAGGAHGAPAILADYLLALAEIESEFTKFENRLAGTSAVGPFQISEEEWTEFLQANPDGDFSPFQRFQALAQVQCAAYLTQRDWKLLQQEASTAAIEEPQQEYIPSFLLLFQSRLVGAKAAFAINKIHASDELHQPLEDALAKFYPDAADLGALIKRRRRFLNQGSIDVVTTVDEFVEKTANILADAFKSAFGLLKIHFPEFVALPTASDDKPWLATAQAEELLWKDSQLTEDTAAGKKRIKEYFSATSYHPDSVEPWCGAFAAWCMSQNQAPSVEGAATAANWKNWGTLELRKGSLYEQGIQKTLAGAVVILHASKDTGTTGHVCFAINRLETSDKIKCVGGNQRNTVRTDSLDISRIASIRLLVPIVPPTGDDQLILARTIFGEAAGEPVEGKEAVAEVVVNRAASGRYPKSVSSVCLQPYQFSCWNANDTNRRKILSLSPGNGNRAFDVCFDVAGRALSGTIHHFTDGVLHYHADYISKPSWVIDSPHAVMERKIGHHLFYSGIS</sequence>
<dbReference type="Gene3D" id="1.10.10.2520">
    <property type="entry name" value="Cell wall hydrolase SleB, domain 1"/>
    <property type="match status" value="1"/>
</dbReference>
<accession>A0A7K3U8B0</accession>
<dbReference type="Proteomes" id="UP000471753">
    <property type="component" value="Unassembled WGS sequence"/>
</dbReference>
<comment type="caution">
    <text evidence="2">The sequence shown here is derived from an EMBL/GenBank/DDBJ whole genome shotgun (WGS) entry which is preliminary data.</text>
</comment>
<name>A0A7K3U8B0_9HYPH</name>
<evidence type="ECO:0000259" key="1">
    <source>
        <dbReference type="Pfam" id="PF07486"/>
    </source>
</evidence>
<dbReference type="Pfam" id="PF07486">
    <property type="entry name" value="Hydrolase_2"/>
    <property type="match status" value="1"/>
</dbReference>
<proteinExistence type="predicted"/>
<reference evidence="2 3" key="1">
    <citation type="submission" date="2019-12" db="EMBL/GenBank/DDBJ databases">
        <title>Rhizobium genotypes associated with high levels of biological nitrogen fixation by grain legumes in a temperate-maritime cropping system.</title>
        <authorList>
            <person name="Maluk M."/>
            <person name="Francesc Ferrando Molina F."/>
            <person name="Lopez Del Egido L."/>
            <person name="Lafos M."/>
            <person name="Langarica-Fuentes A."/>
            <person name="Gebre Yohannes G."/>
            <person name="Young M.W."/>
            <person name="Martin P."/>
            <person name="Gantlett R."/>
            <person name="Kenicer G."/>
            <person name="Hawes C."/>
            <person name="Begg G.S."/>
            <person name="Quilliam R.S."/>
            <person name="Squire G.R."/>
            <person name="Poole P.S."/>
            <person name="Young P.W."/>
            <person name="Iannetta P.M."/>
            <person name="James E.K."/>
        </authorList>
    </citation>
    <scope>NUCLEOTIDE SEQUENCE [LARGE SCALE GENOMIC DNA]</scope>
    <source>
        <strain evidence="2 3">JHI366</strain>
    </source>
</reference>
<feature type="domain" description="Cell wall hydrolase SleB" evidence="1">
    <location>
        <begin position="492"/>
        <end position="607"/>
    </location>
</feature>
<dbReference type="InterPro" id="IPR011105">
    <property type="entry name" value="Cell_wall_hydrolase_SleB"/>
</dbReference>
<dbReference type="RefSeq" id="WP_164007157.1">
    <property type="nucleotide sequence ID" value="NZ_WUFT01000002.1"/>
</dbReference>
<organism evidence="2 3">
    <name type="scientific">Rhizobium phaseoli</name>
    <dbReference type="NCBI Taxonomy" id="396"/>
    <lineage>
        <taxon>Bacteria</taxon>
        <taxon>Pseudomonadati</taxon>
        <taxon>Pseudomonadota</taxon>
        <taxon>Alphaproteobacteria</taxon>
        <taxon>Hyphomicrobiales</taxon>
        <taxon>Rhizobiaceae</taxon>
        <taxon>Rhizobium/Agrobacterium group</taxon>
        <taxon>Rhizobium</taxon>
    </lineage>
</organism>
<dbReference type="EMBL" id="WUFT01000002">
    <property type="protein sequence ID" value="NEJ69896.1"/>
    <property type="molecule type" value="Genomic_DNA"/>
</dbReference>
<protein>
    <recommendedName>
        <fullName evidence="1">Cell wall hydrolase SleB domain-containing protein</fullName>
    </recommendedName>
</protein>
<evidence type="ECO:0000313" key="3">
    <source>
        <dbReference type="Proteomes" id="UP000471753"/>
    </source>
</evidence>
<dbReference type="GO" id="GO:0016787">
    <property type="term" value="F:hydrolase activity"/>
    <property type="evidence" value="ECO:0007669"/>
    <property type="project" value="InterPro"/>
</dbReference>
<gene>
    <name evidence="2" type="ORF">GR197_05000</name>
</gene>
<dbReference type="AlphaFoldDB" id="A0A7K3U8B0"/>